<keyword evidence="1" id="KW-0460">Magnesium</keyword>
<reference evidence="2 3" key="1">
    <citation type="journal article" date="2018" name="Mol. Biol. Evol.">
        <title>Broad Genomic Sampling Reveals a Smut Pathogenic Ancestry of the Fungal Clade Ustilaginomycotina.</title>
        <authorList>
            <person name="Kijpornyongpan T."/>
            <person name="Mondo S.J."/>
            <person name="Barry K."/>
            <person name="Sandor L."/>
            <person name="Lee J."/>
            <person name="Lipzen A."/>
            <person name="Pangilinan J."/>
            <person name="LaButti K."/>
            <person name="Hainaut M."/>
            <person name="Henrissat B."/>
            <person name="Grigoriev I.V."/>
            <person name="Spatafora J.W."/>
            <person name="Aime M.C."/>
        </authorList>
    </citation>
    <scope>NUCLEOTIDE SEQUENCE [LARGE SCALE GENOMIC DNA]</scope>
    <source>
        <strain evidence="2 3">MCA 5214</strain>
    </source>
</reference>
<dbReference type="CDD" id="cd16841">
    <property type="entry name" value="RraA_family"/>
    <property type="match status" value="1"/>
</dbReference>
<organism evidence="2 3">
    <name type="scientific">Jaminaea rosea</name>
    <dbReference type="NCBI Taxonomy" id="1569628"/>
    <lineage>
        <taxon>Eukaryota</taxon>
        <taxon>Fungi</taxon>
        <taxon>Dikarya</taxon>
        <taxon>Basidiomycota</taxon>
        <taxon>Ustilaginomycotina</taxon>
        <taxon>Exobasidiomycetes</taxon>
        <taxon>Microstromatales</taxon>
        <taxon>Microstromatales incertae sedis</taxon>
        <taxon>Jaminaea</taxon>
    </lineage>
</organism>
<evidence type="ECO:0000313" key="3">
    <source>
        <dbReference type="Proteomes" id="UP000245884"/>
    </source>
</evidence>
<feature type="binding site" evidence="1">
    <location>
        <position position="140"/>
    </location>
    <ligand>
        <name>Mg(2+)</name>
        <dbReference type="ChEBI" id="CHEBI:18420"/>
    </ligand>
</feature>
<dbReference type="Proteomes" id="UP000245884">
    <property type="component" value="Unassembled WGS sequence"/>
</dbReference>
<dbReference type="Gene3D" id="3.50.30.40">
    <property type="entry name" value="Ribonuclease E inhibitor RraA/RraA-like"/>
    <property type="match status" value="1"/>
</dbReference>
<dbReference type="RefSeq" id="XP_025359306.1">
    <property type="nucleotide sequence ID" value="XM_025509960.1"/>
</dbReference>
<dbReference type="InterPro" id="IPR005493">
    <property type="entry name" value="RraA/RraA-like"/>
</dbReference>
<dbReference type="InterPro" id="IPR036704">
    <property type="entry name" value="RraA/RraA-like_sf"/>
</dbReference>
<dbReference type="GeneID" id="37031783"/>
<proteinExistence type="predicted"/>
<sequence>MTRAKMVSRRKTRTIIKTKTMKSTMVNIRNASSKHSISDALIKLKHPTGGHIPSLSLVSPRDSVTAKLCGQVFPVRMVASSDKNAPPKPSTHFVDAAPKDSVMLVTAPDNVRSAVWGGLMTARAQAKGVKGVVLNGNCRDLAEHWESITIFAKGHSTLGQSPFTRPATLGEPIEIRCDSNIPPSDADPAWPTMTVQPSDILLADVDGVVVVPRKQVAEVVELTKKGREVDARCLEDLKQGKGVAETFKKHRGA</sequence>
<dbReference type="OrthoDB" id="1476984at2759"/>
<evidence type="ECO:0000256" key="1">
    <source>
        <dbReference type="PIRSR" id="PIRSR605493-1"/>
    </source>
</evidence>
<dbReference type="EMBL" id="KZ819679">
    <property type="protein sequence ID" value="PWN24694.1"/>
    <property type="molecule type" value="Genomic_DNA"/>
</dbReference>
<protein>
    <submittedName>
        <fullName evidence="2">RraA-like protein</fullName>
    </submittedName>
</protein>
<dbReference type="PANTHER" id="PTHR33254">
    <property type="entry name" value="4-HYDROXY-4-METHYL-2-OXOGLUTARATE ALDOLASE 3-RELATED"/>
    <property type="match status" value="1"/>
</dbReference>
<name>A0A316UIE8_9BASI</name>
<dbReference type="Pfam" id="PF03737">
    <property type="entry name" value="RraA-like"/>
    <property type="match status" value="1"/>
</dbReference>
<accession>A0A316UIE8</accession>
<feature type="binding site" evidence="1">
    <location>
        <begin position="117"/>
        <end position="120"/>
    </location>
    <ligand>
        <name>substrate</name>
    </ligand>
</feature>
<dbReference type="STRING" id="1569628.A0A316UIE8"/>
<feature type="binding site" evidence="1">
    <location>
        <position position="139"/>
    </location>
    <ligand>
        <name>substrate</name>
    </ligand>
</feature>
<gene>
    <name evidence="2" type="ORF">BDZ90DRAFT_93164</name>
</gene>
<keyword evidence="1" id="KW-0479">Metal-binding</keyword>
<dbReference type="GO" id="GO:0046872">
    <property type="term" value="F:metal ion binding"/>
    <property type="evidence" value="ECO:0007669"/>
    <property type="project" value="UniProtKB-KW"/>
</dbReference>
<dbReference type="AlphaFoldDB" id="A0A316UIE8"/>
<dbReference type="GO" id="GO:0008948">
    <property type="term" value="F:oxaloacetate decarboxylase activity"/>
    <property type="evidence" value="ECO:0007669"/>
    <property type="project" value="TreeGrafter"/>
</dbReference>
<dbReference type="SUPFAM" id="SSF89562">
    <property type="entry name" value="RraA-like"/>
    <property type="match status" value="1"/>
</dbReference>
<keyword evidence="3" id="KW-1185">Reference proteome</keyword>
<dbReference type="GO" id="GO:0047443">
    <property type="term" value="F:4-hydroxy-4-methyl-2-oxoglutarate aldolase activity"/>
    <property type="evidence" value="ECO:0007669"/>
    <property type="project" value="TreeGrafter"/>
</dbReference>
<comment type="cofactor">
    <cofactor evidence="1">
        <name>Mg(2+)</name>
        <dbReference type="ChEBI" id="CHEBI:18420"/>
    </cofactor>
</comment>
<evidence type="ECO:0000313" key="2">
    <source>
        <dbReference type="EMBL" id="PWN24694.1"/>
    </source>
</evidence>
<dbReference type="PANTHER" id="PTHR33254:SF4">
    <property type="entry name" value="4-HYDROXY-4-METHYL-2-OXOGLUTARATE ALDOLASE 3-RELATED"/>
    <property type="match status" value="1"/>
</dbReference>